<keyword evidence="3" id="KW-0812">Transmembrane</keyword>
<organism evidence="5 6">
    <name type="scientific">Streptomyces lasalocidi</name>
    <name type="common">Streptomyces lasaliensis</name>
    <dbReference type="NCBI Taxonomy" id="324833"/>
    <lineage>
        <taxon>Bacteria</taxon>
        <taxon>Bacillati</taxon>
        <taxon>Actinomycetota</taxon>
        <taxon>Actinomycetes</taxon>
        <taxon>Kitasatosporales</taxon>
        <taxon>Streptomycetaceae</taxon>
        <taxon>Streptomyces</taxon>
    </lineage>
</organism>
<feature type="transmembrane region" description="Helical" evidence="3">
    <location>
        <begin position="583"/>
        <end position="603"/>
    </location>
</feature>
<comment type="caution">
    <text evidence="5">The sequence shown here is derived from an EMBL/GenBank/DDBJ whole genome shotgun (WGS) entry which is preliminary data.</text>
</comment>
<feature type="transmembrane region" description="Helical" evidence="3">
    <location>
        <begin position="544"/>
        <end position="563"/>
    </location>
</feature>
<dbReference type="Pfam" id="PF10145">
    <property type="entry name" value="PhageMin_Tail"/>
    <property type="match status" value="1"/>
</dbReference>
<keyword evidence="6" id="KW-1185">Reference proteome</keyword>
<proteinExistence type="predicted"/>
<sequence length="1170" mass="124667">MANIELGAAYISVLPSTNQLTAGIRSALNQAQQDARQAGQAMGQHLASGINSGLGHVSQTIHTQMQSGAQTAGNQGQQAGNNFTTQFSSGLRGVGQRFRSVFNGGVQQAQGAGSDAGQRFHAAFSRGLDRTREAMGTAMKAGAVAAGAAVSAGLLEGASQEASADKLAAQLGLTSGEQKKFGNIAGQLYKQGFGESVEDNQLTVQAVLAGIPEMRNASKAAVTDVANKVATISSLTEEEATSVTNSAKQLVTSGLAGSYKEALDVIMKGNQLGLNSSQDLLDTFNEYSPYLGKLGLDAKTSLGIMKQGLAGGARNLDVIGDAWKEFGIRAIDGSATSVQAYKDLGLNADKMAQAIAKGGPSAAKATSTILEKIKAIKDPVKQNNVAVGLFGTLWEDNSKAILNTDFSKAAAEVGKVSGAVDKAGKTAYDNAQGNFQTFYRTLKQNFVEYIGNNVLPVITQLGGFIKENAGFFKILGASLAGVIAAAYAYRGAVWAVKVAQDALALAKFITNINLVAVGQKIAAAATRGWAVAQRLLNTAFLTSPLGLVIAGLTLLVGGLILAYKNSETFRNIVNQVWATVRTAIVGAWTNYIQPALMAFWGFIKNTLWPVIQQLWTNVVKPVFSAIGTAIAIWWTGVKLVFSAWKFMIVNVLWPVLQGLWKVVSAVFAGVWAAIKLYWGFVKAVFNAWKWAITNLLWNPLKAFWGFVKTAWGGIRNTVTGVWTNGIKPIFNALKNYISNTVAPAFKRGIDRIGSIWNSLKAMAAKPINFLIEWVYNKGIRKMINLIPGVKGLAAASPIKFARGGAVSGGIRGKDSVSAMLMPGEHVWTTKEVNALGGQKAMYQLRESVRKGRLSLGETQHYAKGGAVKNPDERVYWDGEPISRITAAQLSLAQQLSGSRIRVMQGSWQPRTSYSGTSHAGPGVVDTAPGSFQQQYYLRRVGFAAWARNIAGAHRAGSGAHVHSVSRLDPGARGQGQLAAFNSGGDGLGGRDYGPRPPLLPGLLDRLAEFGNLSVYGGKGGDNSSWLSLFGKLKGVVSSIRKWSSGFNKFGDWGDIGLDAAKSIGNSVVQWINDKIPNRFLPDNPIPSIFDTGGVLEPGMLAYNASRKPEAVFNHSQFKSFAESAGSSQSMPSSFEMQITNWDKGTGYIRAVARDEVSANEQFNTYRRRMG</sequence>
<feature type="compositionally biased region" description="Low complexity" evidence="2">
    <location>
        <begin position="68"/>
        <end position="86"/>
    </location>
</feature>
<accession>A0A4U5WMR8</accession>
<dbReference type="Proteomes" id="UP000305929">
    <property type="component" value="Unassembled WGS sequence"/>
</dbReference>
<name>A0A4U5WMR8_STRLS</name>
<feature type="region of interest" description="Disordered" evidence="2">
    <location>
        <begin position="64"/>
        <end position="86"/>
    </location>
</feature>
<evidence type="ECO:0000256" key="3">
    <source>
        <dbReference type="SAM" id="Phobius"/>
    </source>
</evidence>
<feature type="domain" description="Phage tail tape measure protein" evidence="4">
    <location>
        <begin position="216"/>
        <end position="391"/>
    </location>
</feature>
<evidence type="ECO:0000256" key="2">
    <source>
        <dbReference type="SAM" id="MobiDB-lite"/>
    </source>
</evidence>
<evidence type="ECO:0000313" key="5">
    <source>
        <dbReference type="EMBL" id="TKT03447.1"/>
    </source>
</evidence>
<keyword evidence="3" id="KW-0472">Membrane</keyword>
<dbReference type="EMBL" id="SZNQ01000001">
    <property type="protein sequence ID" value="TKT03447.1"/>
    <property type="molecule type" value="Genomic_DNA"/>
</dbReference>
<feature type="transmembrane region" description="Helical" evidence="3">
    <location>
        <begin position="623"/>
        <end position="646"/>
    </location>
</feature>
<keyword evidence="3" id="KW-1133">Transmembrane helix</keyword>
<gene>
    <name evidence="5" type="ORF">E4U91_27370</name>
</gene>
<reference evidence="5 6" key="1">
    <citation type="submission" date="2019-04" db="EMBL/GenBank/DDBJ databases">
        <title>Streptomyces lasaliensis sp. nov., an Actinomycete isolated from soil which produces the polyether antibiotic lasalocid.</title>
        <authorList>
            <person name="Erwin G."/>
            <person name="Haber C."/>
        </authorList>
    </citation>
    <scope>NUCLEOTIDE SEQUENCE [LARGE SCALE GENOMIC DNA]</scope>
    <source>
        <strain evidence="5 6">X-537</strain>
    </source>
</reference>
<feature type="transmembrane region" description="Helical" evidence="3">
    <location>
        <begin position="658"/>
        <end position="678"/>
    </location>
</feature>
<protein>
    <recommendedName>
        <fullName evidence="4">Phage tail tape measure protein domain-containing protein</fullName>
    </recommendedName>
</protein>
<dbReference type="PANTHER" id="PTHR37813:SF1">
    <property type="entry name" value="FELS-2 PROPHAGE PROTEIN"/>
    <property type="match status" value="1"/>
</dbReference>
<evidence type="ECO:0000256" key="1">
    <source>
        <dbReference type="ARBA" id="ARBA00022612"/>
    </source>
</evidence>
<evidence type="ECO:0000259" key="4">
    <source>
        <dbReference type="Pfam" id="PF10145"/>
    </source>
</evidence>
<dbReference type="InterPro" id="IPR010090">
    <property type="entry name" value="Phage_tape_meas"/>
</dbReference>
<dbReference type="RefSeq" id="WP_137309295.1">
    <property type="nucleotide sequence ID" value="NZ_SZNQ01000001.1"/>
</dbReference>
<dbReference type="PANTHER" id="PTHR37813">
    <property type="entry name" value="FELS-2 PROPHAGE PROTEIN"/>
    <property type="match status" value="1"/>
</dbReference>
<dbReference type="OrthoDB" id="3765294at2"/>
<keyword evidence="1" id="KW-1188">Viral release from host cell</keyword>
<dbReference type="AlphaFoldDB" id="A0A4U5WMR8"/>
<evidence type="ECO:0000313" key="6">
    <source>
        <dbReference type="Proteomes" id="UP000305929"/>
    </source>
</evidence>